<accession>A0A7C8IEF3</accession>
<proteinExistence type="predicted"/>
<dbReference type="EMBL" id="JAADJZ010000004">
    <property type="protein sequence ID" value="KAF2875846.1"/>
    <property type="molecule type" value="Genomic_DNA"/>
</dbReference>
<name>A0A7C8IEF3_9PLEO</name>
<keyword evidence="3" id="KW-1185">Reference proteome</keyword>
<sequence length="199" mass="22810">MLSAHAMDDSRTSTEHRGGHREQDPRELHIKQTKSSRYCFPTPKTQDPSSSKPIRGSRSASTPAACQPYLITTVLASNRDSTVQLFCPSGCSLAARTLYKTTSPTSPISRYDGRTYLQHSHNSTPLARKRGIRKRTFRNVSDATREKLGHQIGLRLPEVSNHAYMRCLASVSQPRWWSRDPVRWTRELADREIFWRWRA</sequence>
<protein>
    <submittedName>
        <fullName evidence="2">Uncharacterized protein</fullName>
    </submittedName>
</protein>
<feature type="region of interest" description="Disordered" evidence="1">
    <location>
        <begin position="1"/>
        <end position="62"/>
    </location>
</feature>
<gene>
    <name evidence="2" type="ORF">BDV95DRAFT_283433</name>
</gene>
<evidence type="ECO:0000313" key="3">
    <source>
        <dbReference type="Proteomes" id="UP000481861"/>
    </source>
</evidence>
<reference evidence="2 3" key="1">
    <citation type="submission" date="2020-01" db="EMBL/GenBank/DDBJ databases">
        <authorList>
            <consortium name="DOE Joint Genome Institute"/>
            <person name="Haridas S."/>
            <person name="Albert R."/>
            <person name="Binder M."/>
            <person name="Bloem J."/>
            <person name="Labutti K."/>
            <person name="Salamov A."/>
            <person name="Andreopoulos B."/>
            <person name="Baker S.E."/>
            <person name="Barry K."/>
            <person name="Bills G."/>
            <person name="Bluhm B.H."/>
            <person name="Cannon C."/>
            <person name="Castanera R."/>
            <person name="Culley D.E."/>
            <person name="Daum C."/>
            <person name="Ezra D."/>
            <person name="Gonzalez J.B."/>
            <person name="Henrissat B."/>
            <person name="Kuo A."/>
            <person name="Liang C."/>
            <person name="Lipzen A."/>
            <person name="Lutzoni F."/>
            <person name="Magnuson J."/>
            <person name="Mondo S."/>
            <person name="Nolan M."/>
            <person name="Ohm R."/>
            <person name="Pangilinan J."/>
            <person name="Park H.-J.H."/>
            <person name="Ramirez L."/>
            <person name="Alfaro M."/>
            <person name="Sun H."/>
            <person name="Tritt A."/>
            <person name="Yoshinaga Y."/>
            <person name="Zwiers L.-H.L."/>
            <person name="Turgeon B.G."/>
            <person name="Goodwin S.B."/>
            <person name="Spatafora J.W."/>
            <person name="Crous P.W."/>
            <person name="Grigoriev I.V."/>
        </authorList>
    </citation>
    <scope>NUCLEOTIDE SEQUENCE [LARGE SCALE GENOMIC DNA]</scope>
    <source>
        <strain evidence="2 3">CBS 611.86</strain>
    </source>
</reference>
<feature type="compositionally biased region" description="Basic and acidic residues" evidence="1">
    <location>
        <begin position="1"/>
        <end position="30"/>
    </location>
</feature>
<evidence type="ECO:0000256" key="1">
    <source>
        <dbReference type="SAM" id="MobiDB-lite"/>
    </source>
</evidence>
<dbReference type="Proteomes" id="UP000481861">
    <property type="component" value="Unassembled WGS sequence"/>
</dbReference>
<feature type="compositionally biased region" description="Polar residues" evidence="1">
    <location>
        <begin position="43"/>
        <end position="62"/>
    </location>
</feature>
<dbReference type="AlphaFoldDB" id="A0A7C8IEF3"/>
<organism evidence="2 3">
    <name type="scientific">Massariosphaeria phaeospora</name>
    <dbReference type="NCBI Taxonomy" id="100035"/>
    <lineage>
        <taxon>Eukaryota</taxon>
        <taxon>Fungi</taxon>
        <taxon>Dikarya</taxon>
        <taxon>Ascomycota</taxon>
        <taxon>Pezizomycotina</taxon>
        <taxon>Dothideomycetes</taxon>
        <taxon>Pleosporomycetidae</taxon>
        <taxon>Pleosporales</taxon>
        <taxon>Pleosporales incertae sedis</taxon>
        <taxon>Massariosphaeria</taxon>
    </lineage>
</organism>
<evidence type="ECO:0000313" key="2">
    <source>
        <dbReference type="EMBL" id="KAF2875846.1"/>
    </source>
</evidence>
<comment type="caution">
    <text evidence="2">The sequence shown here is derived from an EMBL/GenBank/DDBJ whole genome shotgun (WGS) entry which is preliminary data.</text>
</comment>